<dbReference type="EMBL" id="JAOZ01000004">
    <property type="protein sequence ID" value="ETZ29612.1"/>
    <property type="molecule type" value="Genomic_DNA"/>
</dbReference>
<dbReference type="HOGENOM" id="CLU_3382019_0_0_0"/>
<reference evidence="1" key="1">
    <citation type="submission" date="2014-01" db="EMBL/GenBank/DDBJ databases">
        <title>The Genome Sequence of Fusobacterium nucleatum 13_3C.</title>
        <authorList>
            <consortium name="The Broad Institute Genomics Platform"/>
            <person name="Earl A."/>
            <person name="Allen-Vercoe E."/>
            <person name="Daigneault M."/>
            <person name="Young S.K."/>
            <person name="Zeng Q."/>
            <person name="Gargeya S."/>
            <person name="Fitzgerald M."/>
            <person name="Abouelleil A."/>
            <person name="Alvarado L."/>
            <person name="Chapman S.B."/>
            <person name="Gainer-Dewar J."/>
            <person name="Goldberg J."/>
            <person name="Griggs A."/>
            <person name="Gujja S."/>
            <person name="Hansen M."/>
            <person name="Howarth C."/>
            <person name="Imamovic A."/>
            <person name="Ireland A."/>
            <person name="Larimer J."/>
            <person name="McCowan C."/>
            <person name="Murphy C."/>
            <person name="Pearson M."/>
            <person name="Poon T.W."/>
            <person name="Priest M."/>
            <person name="Roberts A."/>
            <person name="Saif S."/>
            <person name="Shea T."/>
            <person name="Sykes S."/>
            <person name="Wortman J."/>
            <person name="Nusbaum C."/>
            <person name="Birren B."/>
        </authorList>
    </citation>
    <scope>NUCLEOTIDE SEQUENCE [LARGE SCALE GENOMIC DNA]</scope>
    <source>
        <strain evidence="1">13_3C</strain>
    </source>
</reference>
<evidence type="ECO:0000313" key="1">
    <source>
        <dbReference type="EMBL" id="ETZ29612.1"/>
    </source>
</evidence>
<organism evidence="1">
    <name type="scientific">Fusobacterium nucleatum 13_3C</name>
    <dbReference type="NCBI Taxonomy" id="1357398"/>
    <lineage>
        <taxon>Bacteria</taxon>
        <taxon>Fusobacteriati</taxon>
        <taxon>Fusobacteriota</taxon>
        <taxon>Fusobacteriia</taxon>
        <taxon>Fusobacteriales</taxon>
        <taxon>Fusobacteriaceae</taxon>
        <taxon>Fusobacterium</taxon>
    </lineage>
</organism>
<comment type="caution">
    <text evidence="1">The sequence shown here is derived from an EMBL/GenBank/DDBJ whole genome shotgun (WGS) entry which is preliminary data.</text>
</comment>
<proteinExistence type="predicted"/>
<dbReference type="AlphaFoldDB" id="X7S9U4"/>
<sequence>MEKKLYEALEKALKRDCIIISKRIIIYSAGEVK</sequence>
<name>X7S9U4_FUSNU</name>
<gene>
    <name evidence="1" type="ORF">HMPREF2085_00430</name>
</gene>
<protein>
    <submittedName>
        <fullName evidence="1">Uncharacterized protein</fullName>
    </submittedName>
</protein>
<accession>X7S9U4</accession>